<sequence>MWVALRLICKQFTRLKLREVEEDVCNLQWRQHLGCGRILVFYRSVCAFLVIDGEEDDLVAVDGATPVTTLEGYWLLQRRMVEDPVVEIGRQCCWHDDNLAGARVKMVKIGGRDITRDRVGWWHENEGRIAMACNFHGGGAAV</sequence>
<proteinExistence type="predicted"/>
<gene>
    <name evidence="1" type="ORF">V8G54_029571</name>
</gene>
<dbReference type="EMBL" id="CP144692">
    <property type="protein sequence ID" value="WVY97420.1"/>
    <property type="molecule type" value="Genomic_DNA"/>
</dbReference>
<dbReference type="AlphaFoldDB" id="A0AAQ3RMR8"/>
<protein>
    <submittedName>
        <fullName evidence="1">Uncharacterized protein</fullName>
    </submittedName>
</protein>
<organism evidence="1 2">
    <name type="scientific">Vigna mungo</name>
    <name type="common">Black gram</name>
    <name type="synonym">Phaseolus mungo</name>
    <dbReference type="NCBI Taxonomy" id="3915"/>
    <lineage>
        <taxon>Eukaryota</taxon>
        <taxon>Viridiplantae</taxon>
        <taxon>Streptophyta</taxon>
        <taxon>Embryophyta</taxon>
        <taxon>Tracheophyta</taxon>
        <taxon>Spermatophyta</taxon>
        <taxon>Magnoliopsida</taxon>
        <taxon>eudicotyledons</taxon>
        <taxon>Gunneridae</taxon>
        <taxon>Pentapetalae</taxon>
        <taxon>rosids</taxon>
        <taxon>fabids</taxon>
        <taxon>Fabales</taxon>
        <taxon>Fabaceae</taxon>
        <taxon>Papilionoideae</taxon>
        <taxon>50 kb inversion clade</taxon>
        <taxon>NPAAA clade</taxon>
        <taxon>indigoferoid/millettioid clade</taxon>
        <taxon>Phaseoleae</taxon>
        <taxon>Vigna</taxon>
    </lineage>
</organism>
<evidence type="ECO:0000313" key="1">
    <source>
        <dbReference type="EMBL" id="WVY97420.1"/>
    </source>
</evidence>
<name>A0AAQ3RMR8_VIGMU</name>
<keyword evidence="2" id="KW-1185">Reference proteome</keyword>
<evidence type="ECO:0000313" key="2">
    <source>
        <dbReference type="Proteomes" id="UP001374535"/>
    </source>
</evidence>
<accession>A0AAQ3RMR8</accession>
<reference evidence="1 2" key="1">
    <citation type="journal article" date="2023" name="Life. Sci Alliance">
        <title>Evolutionary insights into 3D genome organization and epigenetic landscape of Vigna mungo.</title>
        <authorList>
            <person name="Junaid A."/>
            <person name="Singh B."/>
            <person name="Bhatia S."/>
        </authorList>
    </citation>
    <scope>NUCLEOTIDE SEQUENCE [LARGE SCALE GENOMIC DNA]</scope>
    <source>
        <strain evidence="1">Urdbean</strain>
    </source>
</reference>
<dbReference type="Proteomes" id="UP001374535">
    <property type="component" value="Chromosome 9"/>
</dbReference>